<keyword evidence="2" id="KW-1185">Reference proteome</keyword>
<dbReference type="InParanoid" id="W4KJ80"/>
<dbReference type="GeneID" id="20669849"/>
<reference evidence="1 2" key="1">
    <citation type="journal article" date="2012" name="New Phytol.">
        <title>Insight into trade-off between wood decay and parasitism from the genome of a fungal forest pathogen.</title>
        <authorList>
            <person name="Olson A."/>
            <person name="Aerts A."/>
            <person name="Asiegbu F."/>
            <person name="Belbahri L."/>
            <person name="Bouzid O."/>
            <person name="Broberg A."/>
            <person name="Canback B."/>
            <person name="Coutinho P.M."/>
            <person name="Cullen D."/>
            <person name="Dalman K."/>
            <person name="Deflorio G."/>
            <person name="van Diepen L.T."/>
            <person name="Dunand C."/>
            <person name="Duplessis S."/>
            <person name="Durling M."/>
            <person name="Gonthier P."/>
            <person name="Grimwood J."/>
            <person name="Fossdal C.G."/>
            <person name="Hansson D."/>
            <person name="Henrissat B."/>
            <person name="Hietala A."/>
            <person name="Himmelstrand K."/>
            <person name="Hoffmeister D."/>
            <person name="Hogberg N."/>
            <person name="James T.Y."/>
            <person name="Karlsson M."/>
            <person name="Kohler A."/>
            <person name="Kues U."/>
            <person name="Lee Y.H."/>
            <person name="Lin Y.C."/>
            <person name="Lind M."/>
            <person name="Lindquist E."/>
            <person name="Lombard V."/>
            <person name="Lucas S."/>
            <person name="Lunden K."/>
            <person name="Morin E."/>
            <person name="Murat C."/>
            <person name="Park J."/>
            <person name="Raffaello T."/>
            <person name="Rouze P."/>
            <person name="Salamov A."/>
            <person name="Schmutz J."/>
            <person name="Solheim H."/>
            <person name="Stahlberg J."/>
            <person name="Velez H."/>
            <person name="de Vries R.P."/>
            <person name="Wiebenga A."/>
            <person name="Woodward S."/>
            <person name="Yakovlev I."/>
            <person name="Garbelotto M."/>
            <person name="Martin F."/>
            <person name="Grigoriev I.V."/>
            <person name="Stenlid J."/>
        </authorList>
    </citation>
    <scope>NUCLEOTIDE SEQUENCE [LARGE SCALE GENOMIC DNA]</scope>
    <source>
        <strain evidence="1 2">TC 32-1</strain>
    </source>
</reference>
<dbReference type="AlphaFoldDB" id="W4KJ80"/>
<gene>
    <name evidence="1" type="ORF">HETIRDRAFT_311201</name>
</gene>
<dbReference type="Proteomes" id="UP000030671">
    <property type="component" value="Unassembled WGS sequence"/>
</dbReference>
<dbReference type="RefSeq" id="XP_009542230.1">
    <property type="nucleotide sequence ID" value="XM_009543935.1"/>
</dbReference>
<proteinExistence type="predicted"/>
<protein>
    <recommendedName>
        <fullName evidence="3">F-box domain-containing protein</fullName>
    </recommendedName>
</protein>
<evidence type="ECO:0008006" key="3">
    <source>
        <dbReference type="Google" id="ProtNLM"/>
    </source>
</evidence>
<organism evidence="1 2">
    <name type="scientific">Heterobasidion irregulare (strain TC 32-1)</name>
    <dbReference type="NCBI Taxonomy" id="747525"/>
    <lineage>
        <taxon>Eukaryota</taxon>
        <taxon>Fungi</taxon>
        <taxon>Dikarya</taxon>
        <taxon>Basidiomycota</taxon>
        <taxon>Agaricomycotina</taxon>
        <taxon>Agaricomycetes</taxon>
        <taxon>Russulales</taxon>
        <taxon>Bondarzewiaceae</taxon>
        <taxon>Heterobasidion</taxon>
        <taxon>Heterobasidion annosum species complex</taxon>
    </lineage>
</organism>
<dbReference type="EMBL" id="KI925455">
    <property type="protein sequence ID" value="ETW85365.1"/>
    <property type="molecule type" value="Genomic_DNA"/>
</dbReference>
<name>W4KJ80_HETIT</name>
<dbReference type="OrthoDB" id="2748701at2759"/>
<accession>W4KJ80</accession>
<evidence type="ECO:0000313" key="1">
    <source>
        <dbReference type="EMBL" id="ETW85365.1"/>
    </source>
</evidence>
<evidence type="ECO:0000313" key="2">
    <source>
        <dbReference type="Proteomes" id="UP000030671"/>
    </source>
</evidence>
<dbReference type="HOGENOM" id="CLU_172948_0_0_1"/>
<dbReference type="KEGG" id="hir:HETIRDRAFT_311201"/>
<sequence>MDRCPMEVWKLIFEFACTDDGTTGCSLALAARWTNFISASVRLQSIGVKTAEQLPRVADMLESLPQDRRHTHILSV</sequence>
<feature type="non-terminal residue" evidence="1">
    <location>
        <position position="76"/>
    </location>
</feature>